<reference evidence="1" key="1">
    <citation type="journal article" date="2020" name="Nature">
        <title>Giant virus diversity and host interactions through global metagenomics.</title>
        <authorList>
            <person name="Schulz F."/>
            <person name="Roux S."/>
            <person name="Paez-Espino D."/>
            <person name="Jungbluth S."/>
            <person name="Walsh D.A."/>
            <person name="Denef V.J."/>
            <person name="McMahon K.D."/>
            <person name="Konstantinidis K.T."/>
            <person name="Eloe-Fadrosh E.A."/>
            <person name="Kyrpides N.C."/>
            <person name="Woyke T."/>
        </authorList>
    </citation>
    <scope>NUCLEOTIDE SEQUENCE</scope>
    <source>
        <strain evidence="1">GVMAG-M-3300025860-20</strain>
    </source>
</reference>
<evidence type="ECO:0008006" key="2">
    <source>
        <dbReference type="Google" id="ProtNLM"/>
    </source>
</evidence>
<proteinExistence type="predicted"/>
<accession>A0A6C0J737</accession>
<organism evidence="1">
    <name type="scientific">viral metagenome</name>
    <dbReference type="NCBI Taxonomy" id="1070528"/>
    <lineage>
        <taxon>unclassified sequences</taxon>
        <taxon>metagenomes</taxon>
        <taxon>organismal metagenomes</taxon>
    </lineage>
</organism>
<evidence type="ECO:0000313" key="1">
    <source>
        <dbReference type="EMBL" id="QHU00680.1"/>
    </source>
</evidence>
<dbReference type="EMBL" id="MN740328">
    <property type="protein sequence ID" value="QHU00680.1"/>
    <property type="molecule type" value="Genomic_DNA"/>
</dbReference>
<name>A0A6C0J737_9ZZZZ</name>
<sequence>MFAAASKYVYDNIDIVWATDLDEFFEKDLINEVENIYLNDTQLVSIDLPHKIFAYNQYNIYNKNDFYIKPRITKHKKGFLYGHCNFETYGKTIKYTKRYLYHFAFVGFKRCDFKFNKIYKSLWWKPWLEAYLKAIYKKEKHIILYHPADTNMYTIPYNGGYPDYIDVDTMCKSLEK</sequence>
<dbReference type="AlphaFoldDB" id="A0A6C0J737"/>
<protein>
    <recommendedName>
        <fullName evidence="2">Glycosyltransferase</fullName>
    </recommendedName>
</protein>